<evidence type="ECO:0000313" key="2">
    <source>
        <dbReference type="Proteomes" id="UP001059893"/>
    </source>
</evidence>
<reference evidence="1" key="1">
    <citation type="submission" date="2021-01" db="EMBL/GenBank/DDBJ databases">
        <title>Deciphering the adaptive evolutionary patterns associated with biogeogrpahic diversity in the finger millet blast pathogen Magnaporthe oryzae in Eastern Africa.</title>
        <authorList>
            <person name="Onyema G."/>
            <person name="Shittu T.A."/>
            <person name="Dodsworth S."/>
            <person name="Devilliers S."/>
            <person name="Muthumeenakshi S."/>
            <person name="Sreenivasaprasad S."/>
        </authorList>
    </citation>
    <scope>NUCLEOTIDE SEQUENCE</scope>
    <source>
        <strain evidence="1">D15/s37</strain>
    </source>
</reference>
<dbReference type="InterPro" id="IPR008928">
    <property type="entry name" value="6-hairpin_glycosidase_sf"/>
</dbReference>
<protein>
    <recommendedName>
        <fullName evidence="3">Alpha-L-rhamnosidase six-hairpin glycosidase domain-containing protein</fullName>
    </recommendedName>
</protein>
<organism evidence="1 2">
    <name type="scientific">Pyricularia grisea</name>
    <name type="common">Crabgrass-specific blast fungus</name>
    <name type="synonym">Magnaporthe grisea</name>
    <dbReference type="NCBI Taxonomy" id="148305"/>
    <lineage>
        <taxon>Eukaryota</taxon>
        <taxon>Fungi</taxon>
        <taxon>Dikarya</taxon>
        <taxon>Ascomycota</taxon>
        <taxon>Pezizomycotina</taxon>
        <taxon>Sordariomycetes</taxon>
        <taxon>Sordariomycetidae</taxon>
        <taxon>Magnaporthales</taxon>
        <taxon>Pyriculariaceae</taxon>
        <taxon>Pyricularia</taxon>
    </lineage>
</organism>
<comment type="caution">
    <text evidence="1">The sequence shown here is derived from an EMBL/GenBank/DDBJ whole genome shotgun (WGS) entry which is preliminary data.</text>
</comment>
<gene>
    <name evidence="1" type="ORF">MCOR33_003362</name>
</gene>
<accession>A0ABQ8NRB0</accession>
<dbReference type="Proteomes" id="UP001059893">
    <property type="component" value="Unassembled WGS sequence"/>
</dbReference>
<sequence length="694" mass="78011">MTEPKTPATSGKLTQIGLRRFAAVAALGAHEIQFWLPPGPVFVLDEVDGQRYVLPGDIPTSSTTENNPAHSQSTVLDGKGLCWALPESPFSSQPAWMFEAEPKTARVSIRLNPQTSASHGHAKDAASVVVTVHAPNATLTSHAARPHADVDGCEYALEFEGGRDLADAMAGFYWGTMLPCVVERTTAADYPDASGYVISTLADKYVGTYPDVDHEFQIKGRLAAGSAVDLHVVRRMMELQFRMMREDPCGLWRDPCAVQPSGDREYHVRRNSMDRRENAVMFLITGNVEVVESVWLYVGRTGDFEWLRRHIEDLEGALSCVEGCIDPLGRLWSDVYYEDQVIKDGRETMAAALAIRSFELMGEMERLLKRSDRAEHYRNLAAKLAEVIAKPLPLGCWDETKKRFIDWVDRSGNVHDHIHLLANELPVMFGAASKEQTKDVLDLLRREEKEFQRFPSFLAARVQDYNDSEIGDGGPYDLCAAGRYWCWDAAFWSWRGRRDVLLDQLRRVAKMGKRDEYVMGERYDMNHVYYRDGPPWHGAAHYYEYPCVFTWVLVNEYLGVKAILDAAAQRQIESAGAPDMKIVPRLVGSGSVTLRQEAYQLHYEYSPTTDASSLGQADQTVESVEALPSKKTGGKFTLRNLASNRRMFELDLEALFPHAREFELLQDCSLDRLSCNGSFRVELDSGNFVVVLGK</sequence>
<dbReference type="InterPro" id="IPR012341">
    <property type="entry name" value="6hp_glycosidase-like_sf"/>
</dbReference>
<dbReference type="EMBL" id="JABSND010000043">
    <property type="protein sequence ID" value="KAI6301016.1"/>
    <property type="molecule type" value="Genomic_DNA"/>
</dbReference>
<name>A0ABQ8NRB0_PYRGI</name>
<proteinExistence type="predicted"/>
<dbReference type="SUPFAM" id="SSF48208">
    <property type="entry name" value="Six-hairpin glycosidases"/>
    <property type="match status" value="1"/>
</dbReference>
<keyword evidence="2" id="KW-1185">Reference proteome</keyword>
<evidence type="ECO:0000313" key="1">
    <source>
        <dbReference type="EMBL" id="KAI6301016.1"/>
    </source>
</evidence>
<evidence type="ECO:0008006" key="3">
    <source>
        <dbReference type="Google" id="ProtNLM"/>
    </source>
</evidence>
<dbReference type="Gene3D" id="1.50.10.10">
    <property type="match status" value="1"/>
</dbReference>